<keyword evidence="11" id="KW-0067">ATP-binding</keyword>
<dbReference type="InterPro" id="IPR006319">
    <property type="entry name" value="PEP_synth"/>
</dbReference>
<evidence type="ECO:0000256" key="2">
    <source>
        <dbReference type="ARBA" id="ARBA00002988"/>
    </source>
</evidence>
<comment type="similarity">
    <text evidence="4">Belongs to the PEP-utilizing enzyme family.</text>
</comment>
<dbReference type="EMBL" id="CP137080">
    <property type="protein sequence ID" value="WOQ69717.1"/>
    <property type="molecule type" value="Genomic_DNA"/>
</dbReference>
<evidence type="ECO:0000259" key="15">
    <source>
        <dbReference type="Pfam" id="PF01326"/>
    </source>
</evidence>
<comment type="catalytic activity">
    <reaction evidence="14">
        <text>pyruvate + ATP + H2O = phosphoenolpyruvate + AMP + phosphate + 2 H(+)</text>
        <dbReference type="Rhea" id="RHEA:11364"/>
        <dbReference type="ChEBI" id="CHEBI:15361"/>
        <dbReference type="ChEBI" id="CHEBI:15377"/>
        <dbReference type="ChEBI" id="CHEBI:15378"/>
        <dbReference type="ChEBI" id="CHEBI:30616"/>
        <dbReference type="ChEBI" id="CHEBI:43474"/>
        <dbReference type="ChEBI" id="CHEBI:58702"/>
        <dbReference type="ChEBI" id="CHEBI:456215"/>
        <dbReference type="EC" id="2.7.9.2"/>
    </reaction>
</comment>
<evidence type="ECO:0000313" key="16">
    <source>
        <dbReference type="EMBL" id="WOQ69717.1"/>
    </source>
</evidence>
<keyword evidence="9" id="KW-0547">Nucleotide-binding</keyword>
<evidence type="ECO:0000256" key="6">
    <source>
        <dbReference type="ARBA" id="ARBA00021623"/>
    </source>
</evidence>
<dbReference type="PANTHER" id="PTHR43030">
    <property type="entry name" value="PHOSPHOENOLPYRUVATE SYNTHASE"/>
    <property type="match status" value="1"/>
</dbReference>
<evidence type="ECO:0000256" key="1">
    <source>
        <dbReference type="ARBA" id="ARBA00001946"/>
    </source>
</evidence>
<evidence type="ECO:0000256" key="3">
    <source>
        <dbReference type="ARBA" id="ARBA00004742"/>
    </source>
</evidence>
<evidence type="ECO:0000313" key="17">
    <source>
        <dbReference type="Proteomes" id="UP001329313"/>
    </source>
</evidence>
<keyword evidence="12" id="KW-0460">Magnesium</keyword>
<evidence type="ECO:0000256" key="9">
    <source>
        <dbReference type="ARBA" id="ARBA00022741"/>
    </source>
</evidence>
<comment type="pathway">
    <text evidence="3">Carbohydrate biosynthesis; gluconeogenesis.</text>
</comment>
<evidence type="ECO:0000256" key="10">
    <source>
        <dbReference type="ARBA" id="ARBA00022777"/>
    </source>
</evidence>
<dbReference type="GO" id="GO:0008986">
    <property type="term" value="F:pyruvate, water dikinase activity"/>
    <property type="evidence" value="ECO:0007669"/>
    <property type="project" value="UniProtKB-EC"/>
</dbReference>
<comment type="function">
    <text evidence="2">Catalyzes the phosphorylation of pyruvate to phosphoenolpyruvate.</text>
</comment>
<evidence type="ECO:0000256" key="13">
    <source>
        <dbReference type="ARBA" id="ARBA00033470"/>
    </source>
</evidence>
<sequence>MSEQIIWLTPSTPPDPAVLGGKGVGLVRLIGLEAPVPSAFVVTTGAYLDHIRRTGLDERIVAISSGAESVEEQARASQEIEELFLSTPLSPELADGLREAYGRYDDAPVAVRSSATAEDTAEASFAGQQESYLWVRGGDSVVEHVAKVWASLFTPQAIAYRVKNGVDVREVSMAVVVQEMVESSVAGVMLTLNPTTGDASEIYVEATYGLGLGLVSGEVTPDSFGVDRVTLGFRSRAVGSKEKAYRLDPEADEVVLRIVSDEDRAVACVTDDEALAIARMGKSVDERLGSRQDIEWALGPGEPGVRELFLLQTRPETVWSNRVATKRARGATPVDRILAMMQTPMRLHD</sequence>
<dbReference type="EC" id="2.7.9.2" evidence="5"/>
<evidence type="ECO:0000256" key="8">
    <source>
        <dbReference type="ARBA" id="ARBA00022723"/>
    </source>
</evidence>
<gene>
    <name evidence="16" type="ORF">RYJ27_00255</name>
</gene>
<organism evidence="16 17">
    <name type="scientific">Microbacterium limosum</name>
    <dbReference type="NCBI Taxonomy" id="3079935"/>
    <lineage>
        <taxon>Bacteria</taxon>
        <taxon>Bacillati</taxon>
        <taxon>Actinomycetota</taxon>
        <taxon>Actinomycetes</taxon>
        <taxon>Micrococcales</taxon>
        <taxon>Microbacteriaceae</taxon>
        <taxon>Microbacterium</taxon>
    </lineage>
</organism>
<name>A0AAU0MI75_9MICO</name>
<evidence type="ECO:0000256" key="12">
    <source>
        <dbReference type="ARBA" id="ARBA00022842"/>
    </source>
</evidence>
<keyword evidence="17" id="KW-1185">Reference proteome</keyword>
<dbReference type="GO" id="GO:0046872">
    <property type="term" value="F:metal ion binding"/>
    <property type="evidence" value="ECO:0007669"/>
    <property type="project" value="UniProtKB-KW"/>
</dbReference>
<reference evidence="16 17" key="1">
    <citation type="submission" date="2023-10" db="EMBL/GenBank/DDBJ databases">
        <title>Y20.</title>
        <authorList>
            <person name="Zhang G."/>
            <person name="Ding Y."/>
        </authorList>
    </citation>
    <scope>NUCLEOTIDE SEQUENCE [LARGE SCALE GENOMIC DNA]</scope>
    <source>
        <strain evidence="16 17">Y20</strain>
    </source>
</reference>
<dbReference type="PANTHER" id="PTHR43030:SF1">
    <property type="entry name" value="PHOSPHOENOLPYRUVATE SYNTHASE"/>
    <property type="match status" value="1"/>
</dbReference>
<dbReference type="InterPro" id="IPR013815">
    <property type="entry name" value="ATP_grasp_subdomain_1"/>
</dbReference>
<dbReference type="RefSeq" id="WP_330170811.1">
    <property type="nucleotide sequence ID" value="NZ_CP137080.1"/>
</dbReference>
<keyword evidence="7" id="KW-0808">Transferase</keyword>
<dbReference type="AlphaFoldDB" id="A0AAU0MI75"/>
<keyword evidence="10" id="KW-0418">Kinase</keyword>
<dbReference type="Pfam" id="PF01326">
    <property type="entry name" value="PPDK_N"/>
    <property type="match status" value="1"/>
</dbReference>
<comment type="cofactor">
    <cofactor evidence="1">
        <name>Mg(2+)</name>
        <dbReference type="ChEBI" id="CHEBI:18420"/>
    </cofactor>
</comment>
<keyword evidence="8" id="KW-0479">Metal-binding</keyword>
<evidence type="ECO:0000256" key="4">
    <source>
        <dbReference type="ARBA" id="ARBA00007837"/>
    </source>
</evidence>
<evidence type="ECO:0000256" key="14">
    <source>
        <dbReference type="ARBA" id="ARBA00047700"/>
    </source>
</evidence>
<dbReference type="Gene3D" id="3.30.470.20">
    <property type="entry name" value="ATP-grasp fold, B domain"/>
    <property type="match status" value="1"/>
</dbReference>
<dbReference type="GO" id="GO:0005524">
    <property type="term" value="F:ATP binding"/>
    <property type="evidence" value="ECO:0007669"/>
    <property type="project" value="UniProtKB-KW"/>
</dbReference>
<proteinExistence type="inferred from homology"/>
<evidence type="ECO:0000256" key="11">
    <source>
        <dbReference type="ARBA" id="ARBA00022840"/>
    </source>
</evidence>
<evidence type="ECO:0000256" key="5">
    <source>
        <dbReference type="ARBA" id="ARBA00011996"/>
    </source>
</evidence>
<feature type="domain" description="Pyruvate phosphate dikinase AMP/ATP-binding" evidence="15">
    <location>
        <begin position="18"/>
        <end position="326"/>
    </location>
</feature>
<accession>A0AAU0MI75</accession>
<dbReference type="InterPro" id="IPR002192">
    <property type="entry name" value="PPDK_AMP/ATP-bd"/>
</dbReference>
<evidence type="ECO:0000256" key="7">
    <source>
        <dbReference type="ARBA" id="ARBA00022679"/>
    </source>
</evidence>
<protein>
    <recommendedName>
        <fullName evidence="6">Phosphoenolpyruvate synthase</fullName>
        <ecNumber evidence="5">2.7.9.2</ecNumber>
    </recommendedName>
    <alternativeName>
        <fullName evidence="13">Pyruvate, water dikinase</fullName>
    </alternativeName>
</protein>
<dbReference type="KEGG" id="mliy:RYJ27_00255"/>
<dbReference type="Proteomes" id="UP001329313">
    <property type="component" value="Chromosome"/>
</dbReference>
<dbReference type="SUPFAM" id="SSF56059">
    <property type="entry name" value="Glutathione synthetase ATP-binding domain-like"/>
    <property type="match status" value="1"/>
</dbReference>
<dbReference type="Gene3D" id="3.30.1490.20">
    <property type="entry name" value="ATP-grasp fold, A domain"/>
    <property type="match status" value="1"/>
</dbReference>